<organism evidence="2 3">
    <name type="scientific">Puccinia graminis f. sp. tritici</name>
    <dbReference type="NCBI Taxonomy" id="56615"/>
    <lineage>
        <taxon>Eukaryota</taxon>
        <taxon>Fungi</taxon>
        <taxon>Dikarya</taxon>
        <taxon>Basidiomycota</taxon>
        <taxon>Pucciniomycotina</taxon>
        <taxon>Pucciniomycetes</taxon>
        <taxon>Pucciniales</taxon>
        <taxon>Pucciniaceae</taxon>
        <taxon>Puccinia</taxon>
    </lineage>
</organism>
<protein>
    <submittedName>
        <fullName evidence="2">Uncharacterized protein</fullName>
    </submittedName>
</protein>
<gene>
    <name evidence="2" type="ORF">PGT21_000618</name>
</gene>
<sequence>MSLKEGNTILSIGNDDVAGTGNEPISLQGGNPALPLGNNINVATGDNPMRSHQETQALPTGRNAGVITGDKLTMKAGKLTVLHGKSSPLLLTDILFLNDFYPEPIIGAYDNTDEFHSFIADQTRATHILCIEMKNNLKHLIEKLVIPPAMQSNTPVDRMTFVDRYFPPLSAEAAFKAFRFEERVILSSATIYRNEKYQEIFNRLEAHELELTKELLSPEHAMFSTLEEHVRRVQMKISSNHHYQSLQVKLLQMRIKRRRLEAQVGAHQ</sequence>
<evidence type="ECO:0000256" key="1">
    <source>
        <dbReference type="SAM" id="MobiDB-lite"/>
    </source>
</evidence>
<comment type="caution">
    <text evidence="2">The sequence shown here is derived from an EMBL/GenBank/DDBJ whole genome shotgun (WGS) entry which is preliminary data.</text>
</comment>
<accession>A0A5B0PR78</accession>
<dbReference type="EMBL" id="VSWC01000044">
    <property type="protein sequence ID" value="KAA1102489.1"/>
    <property type="molecule type" value="Genomic_DNA"/>
</dbReference>
<evidence type="ECO:0000313" key="2">
    <source>
        <dbReference type="EMBL" id="KAA1102489.1"/>
    </source>
</evidence>
<dbReference type="Proteomes" id="UP000324748">
    <property type="component" value="Unassembled WGS sequence"/>
</dbReference>
<feature type="region of interest" description="Disordered" evidence="1">
    <location>
        <begin position="21"/>
        <end position="64"/>
    </location>
</feature>
<name>A0A5B0PR78_PUCGR</name>
<keyword evidence="3" id="KW-1185">Reference proteome</keyword>
<dbReference type="AlphaFoldDB" id="A0A5B0PR78"/>
<evidence type="ECO:0000313" key="3">
    <source>
        <dbReference type="Proteomes" id="UP000324748"/>
    </source>
</evidence>
<proteinExistence type="predicted"/>
<reference evidence="2 3" key="1">
    <citation type="submission" date="2019-05" db="EMBL/GenBank/DDBJ databases">
        <title>Emergence of the Ug99 lineage of the wheat stem rust pathogen through somatic hybridization.</title>
        <authorList>
            <person name="Li F."/>
            <person name="Upadhyaya N.M."/>
            <person name="Sperschneider J."/>
            <person name="Matny O."/>
            <person name="Nguyen-Phuc H."/>
            <person name="Mago R."/>
            <person name="Raley C."/>
            <person name="Miller M.E."/>
            <person name="Silverstein K.A.T."/>
            <person name="Henningsen E."/>
            <person name="Hirsch C.D."/>
            <person name="Visser B."/>
            <person name="Pretorius Z.A."/>
            <person name="Steffenson B.J."/>
            <person name="Schwessinger B."/>
            <person name="Dodds P.N."/>
            <person name="Figueroa M."/>
        </authorList>
    </citation>
    <scope>NUCLEOTIDE SEQUENCE [LARGE SCALE GENOMIC DNA]</scope>
    <source>
        <strain evidence="2">21-0</strain>
    </source>
</reference>